<feature type="transmembrane region" description="Helical" evidence="14">
    <location>
        <begin position="152"/>
        <end position="172"/>
    </location>
</feature>
<dbReference type="InterPro" id="IPR010652">
    <property type="entry name" value="DUF1232"/>
</dbReference>
<feature type="transmembrane region" description="Helical" evidence="14">
    <location>
        <begin position="394"/>
        <end position="413"/>
    </location>
</feature>
<dbReference type="InterPro" id="IPR017907">
    <property type="entry name" value="Znf_RING_CS"/>
</dbReference>
<evidence type="ECO:0000256" key="5">
    <source>
        <dbReference type="ARBA" id="ARBA00022771"/>
    </source>
</evidence>
<evidence type="ECO:0000256" key="2">
    <source>
        <dbReference type="ARBA" id="ARBA00014068"/>
    </source>
</evidence>
<gene>
    <name evidence="16" type="ORF">HPB48_021383</name>
</gene>
<evidence type="ECO:0000313" key="17">
    <source>
        <dbReference type="Proteomes" id="UP000821853"/>
    </source>
</evidence>
<evidence type="ECO:0000256" key="14">
    <source>
        <dbReference type="SAM" id="Phobius"/>
    </source>
</evidence>
<dbReference type="Pfam" id="PF06803">
    <property type="entry name" value="DUF1232"/>
    <property type="match status" value="1"/>
</dbReference>
<evidence type="ECO:0000256" key="4">
    <source>
        <dbReference type="ARBA" id="ARBA00022723"/>
    </source>
</evidence>
<dbReference type="InterPro" id="IPR001841">
    <property type="entry name" value="Znf_RING"/>
</dbReference>
<dbReference type="PROSITE" id="PS50089">
    <property type="entry name" value="ZF_RING_2"/>
    <property type="match status" value="1"/>
</dbReference>
<proteinExistence type="predicted"/>
<feature type="compositionally biased region" description="Low complexity" evidence="13">
    <location>
        <begin position="254"/>
        <end position="263"/>
    </location>
</feature>
<dbReference type="GO" id="GO:0008270">
    <property type="term" value="F:zinc ion binding"/>
    <property type="evidence" value="ECO:0007669"/>
    <property type="project" value="UniProtKB-KW"/>
</dbReference>
<dbReference type="AlphaFoldDB" id="A0A9J6FXD7"/>
<dbReference type="EMBL" id="JABSTR010000004">
    <property type="protein sequence ID" value="KAH9367024.1"/>
    <property type="molecule type" value="Genomic_DNA"/>
</dbReference>
<evidence type="ECO:0000256" key="9">
    <source>
        <dbReference type="ARBA" id="ARBA00023136"/>
    </source>
</evidence>
<sequence>MRSKLTFSSHVTAEKSDPRPSLDFHVDVVNAANCHADDFRSMPKYKPTQANEEGRRNYSELEYRETKMWGHLTVFFLVLWILSTSVRACTACYVLRAKNIARIIIINQIAQWPLRVAIRPFDFSQRLCDDFVGVDMCEDAARGLIEGVGNEVLYTVPVFAALVVGLLGFAGMHRVAKNVCSLLRCLEAGLESKEKTKLLNVGDQLPVSRMHHRDRNRWQQLRQLSPSTAHPRRHDLTSERLNNGAAAPGGGGMQQQPAPNAGAVVRPPHYGSDAQCPICLAEPRHPVETNCGHLFCANCLVSYWHHGNWGGAVRCPVCRQQVSVMLRCFQDHQVPEETDAQREERARLLRDINDYNRRYSGEPRPWLDHLRDLPTLLRHAGSEFFSVGGIMYMFRLRIVLCFVAAIMYLVSPLDMIPEAVFGILGLLDDLFVVLLLAIYVTVIYRRFLAARWQQEDTT</sequence>
<evidence type="ECO:0000256" key="10">
    <source>
        <dbReference type="ARBA" id="ARBA00030110"/>
    </source>
</evidence>
<reference evidence="16 17" key="1">
    <citation type="journal article" date="2020" name="Cell">
        <title>Large-Scale Comparative Analyses of Tick Genomes Elucidate Their Genetic Diversity and Vector Capacities.</title>
        <authorList>
            <consortium name="Tick Genome and Microbiome Consortium (TIGMIC)"/>
            <person name="Jia N."/>
            <person name="Wang J."/>
            <person name="Shi W."/>
            <person name="Du L."/>
            <person name="Sun Y."/>
            <person name="Zhan W."/>
            <person name="Jiang J.F."/>
            <person name="Wang Q."/>
            <person name="Zhang B."/>
            <person name="Ji P."/>
            <person name="Bell-Sakyi L."/>
            <person name="Cui X.M."/>
            <person name="Yuan T.T."/>
            <person name="Jiang B.G."/>
            <person name="Yang W.F."/>
            <person name="Lam T.T."/>
            <person name="Chang Q.C."/>
            <person name="Ding S.J."/>
            <person name="Wang X.J."/>
            <person name="Zhu J.G."/>
            <person name="Ruan X.D."/>
            <person name="Zhao L."/>
            <person name="Wei J.T."/>
            <person name="Ye R.Z."/>
            <person name="Que T.C."/>
            <person name="Du C.H."/>
            <person name="Zhou Y.H."/>
            <person name="Cheng J.X."/>
            <person name="Dai P.F."/>
            <person name="Guo W.B."/>
            <person name="Han X.H."/>
            <person name="Huang E.J."/>
            <person name="Li L.F."/>
            <person name="Wei W."/>
            <person name="Gao Y.C."/>
            <person name="Liu J.Z."/>
            <person name="Shao H.Z."/>
            <person name="Wang X."/>
            <person name="Wang C.C."/>
            <person name="Yang T.C."/>
            <person name="Huo Q.B."/>
            <person name="Li W."/>
            <person name="Chen H.Y."/>
            <person name="Chen S.E."/>
            <person name="Zhou L.G."/>
            <person name="Ni X.B."/>
            <person name="Tian J.H."/>
            <person name="Sheng Y."/>
            <person name="Liu T."/>
            <person name="Pan Y.S."/>
            <person name="Xia L.Y."/>
            <person name="Li J."/>
            <person name="Zhao F."/>
            <person name="Cao W.C."/>
        </authorList>
    </citation>
    <scope>NUCLEOTIDE SEQUENCE [LARGE SCALE GENOMIC DNA]</scope>
    <source>
        <strain evidence="16">HaeL-2018</strain>
    </source>
</reference>
<dbReference type="SMART" id="SM00184">
    <property type="entry name" value="RING"/>
    <property type="match status" value="1"/>
</dbReference>
<keyword evidence="5 12" id="KW-0863">Zinc-finger</keyword>
<evidence type="ECO:0000256" key="1">
    <source>
        <dbReference type="ARBA" id="ARBA00004477"/>
    </source>
</evidence>
<dbReference type="SUPFAM" id="SSF57850">
    <property type="entry name" value="RING/U-box"/>
    <property type="match status" value="1"/>
</dbReference>
<dbReference type="VEuPathDB" id="VectorBase:HLOH_042433"/>
<feature type="region of interest" description="Disordered" evidence="13">
    <location>
        <begin position="212"/>
        <end position="266"/>
    </location>
</feature>
<feature type="transmembrane region" description="Helical" evidence="14">
    <location>
        <begin position="68"/>
        <end position="86"/>
    </location>
</feature>
<dbReference type="PROSITE" id="PS00518">
    <property type="entry name" value="ZF_RING_1"/>
    <property type="match status" value="1"/>
</dbReference>
<dbReference type="OrthoDB" id="9049620at2759"/>
<evidence type="ECO:0000256" key="13">
    <source>
        <dbReference type="SAM" id="MobiDB-lite"/>
    </source>
</evidence>
<keyword evidence="7" id="KW-0862">Zinc</keyword>
<organism evidence="16 17">
    <name type="scientific">Haemaphysalis longicornis</name>
    <name type="common">Bush tick</name>
    <dbReference type="NCBI Taxonomy" id="44386"/>
    <lineage>
        <taxon>Eukaryota</taxon>
        <taxon>Metazoa</taxon>
        <taxon>Ecdysozoa</taxon>
        <taxon>Arthropoda</taxon>
        <taxon>Chelicerata</taxon>
        <taxon>Arachnida</taxon>
        <taxon>Acari</taxon>
        <taxon>Parasitiformes</taxon>
        <taxon>Ixodida</taxon>
        <taxon>Ixodoidea</taxon>
        <taxon>Ixodidae</taxon>
        <taxon>Haemaphysalinae</taxon>
        <taxon>Haemaphysalis</taxon>
    </lineage>
</organism>
<dbReference type="Gene3D" id="3.30.40.10">
    <property type="entry name" value="Zinc/RING finger domain, C3HC4 (zinc finger)"/>
    <property type="match status" value="1"/>
</dbReference>
<dbReference type="PANTHER" id="PTHR22894">
    <property type="entry name" value="RING-TYPE DOMAIN-CONTAINING PROTEIN"/>
    <property type="match status" value="1"/>
</dbReference>
<feature type="compositionally biased region" description="Polar residues" evidence="13">
    <location>
        <begin position="218"/>
        <end position="228"/>
    </location>
</feature>
<keyword evidence="17" id="KW-1185">Reference proteome</keyword>
<dbReference type="GO" id="GO:0005789">
    <property type="term" value="C:endoplasmic reticulum membrane"/>
    <property type="evidence" value="ECO:0007669"/>
    <property type="project" value="UniProtKB-SubCell"/>
</dbReference>
<keyword evidence="4" id="KW-0479">Metal-binding</keyword>
<keyword evidence="9 14" id="KW-0472">Membrane</keyword>
<evidence type="ECO:0000256" key="12">
    <source>
        <dbReference type="PROSITE-ProRule" id="PRU00175"/>
    </source>
</evidence>
<protein>
    <recommendedName>
        <fullName evidence="2">E3 ubiquitin-protein ligase RNF170</fullName>
    </recommendedName>
    <alternativeName>
        <fullName evidence="11">RING finger protein 170</fullName>
    </alternativeName>
    <alternativeName>
        <fullName evidence="10">RING-type E3 ubiquitin transferase RNF170</fullName>
    </alternativeName>
</protein>
<evidence type="ECO:0000256" key="6">
    <source>
        <dbReference type="ARBA" id="ARBA00022824"/>
    </source>
</evidence>
<evidence type="ECO:0000256" key="11">
    <source>
        <dbReference type="ARBA" id="ARBA00031107"/>
    </source>
</evidence>
<keyword evidence="3 14" id="KW-0812">Transmembrane</keyword>
<dbReference type="Pfam" id="PF13445">
    <property type="entry name" value="zf-RING_UBOX"/>
    <property type="match status" value="1"/>
</dbReference>
<dbReference type="CDD" id="cd16553">
    <property type="entry name" value="RING-HC_RNF170"/>
    <property type="match status" value="1"/>
</dbReference>
<comment type="caution">
    <text evidence="16">The sequence shown here is derived from an EMBL/GenBank/DDBJ whole genome shotgun (WGS) entry which is preliminary data.</text>
</comment>
<accession>A0A9J6FXD7</accession>
<dbReference type="PANTHER" id="PTHR22894:SF5">
    <property type="entry name" value="RING-TYPE DOMAIN-CONTAINING PROTEIN"/>
    <property type="match status" value="1"/>
</dbReference>
<name>A0A9J6FXD7_HAELO</name>
<dbReference type="InterPro" id="IPR027370">
    <property type="entry name" value="Znf-RING_euk"/>
</dbReference>
<keyword evidence="6" id="KW-0256">Endoplasmic reticulum</keyword>
<dbReference type="InterPro" id="IPR038896">
    <property type="entry name" value="RNF170"/>
</dbReference>
<dbReference type="OMA" id="AANCHAD"/>
<evidence type="ECO:0000256" key="8">
    <source>
        <dbReference type="ARBA" id="ARBA00022989"/>
    </source>
</evidence>
<feature type="domain" description="RING-type" evidence="15">
    <location>
        <begin position="276"/>
        <end position="319"/>
    </location>
</feature>
<dbReference type="InterPro" id="IPR013083">
    <property type="entry name" value="Znf_RING/FYVE/PHD"/>
</dbReference>
<comment type="subcellular location">
    <subcellularLocation>
        <location evidence="1">Endoplasmic reticulum membrane</location>
        <topology evidence="1">Multi-pass membrane protein</topology>
    </subcellularLocation>
</comment>
<evidence type="ECO:0000256" key="7">
    <source>
        <dbReference type="ARBA" id="ARBA00022833"/>
    </source>
</evidence>
<evidence type="ECO:0000259" key="15">
    <source>
        <dbReference type="PROSITE" id="PS50089"/>
    </source>
</evidence>
<dbReference type="Proteomes" id="UP000821853">
    <property type="component" value="Chromosome 2"/>
</dbReference>
<feature type="transmembrane region" description="Helical" evidence="14">
    <location>
        <begin position="419"/>
        <end position="444"/>
    </location>
</feature>
<dbReference type="GO" id="GO:0061630">
    <property type="term" value="F:ubiquitin protein ligase activity"/>
    <property type="evidence" value="ECO:0007669"/>
    <property type="project" value="InterPro"/>
</dbReference>
<evidence type="ECO:0000256" key="3">
    <source>
        <dbReference type="ARBA" id="ARBA00022692"/>
    </source>
</evidence>
<evidence type="ECO:0000313" key="16">
    <source>
        <dbReference type="EMBL" id="KAH9367024.1"/>
    </source>
</evidence>
<keyword evidence="8 14" id="KW-1133">Transmembrane helix</keyword>